<protein>
    <submittedName>
        <fullName evidence="1">Uncharacterized protein</fullName>
    </submittedName>
</protein>
<keyword evidence="2" id="KW-1185">Reference proteome</keyword>
<evidence type="ECO:0000313" key="2">
    <source>
        <dbReference type="Proteomes" id="UP000054526"/>
    </source>
</evidence>
<sequence length="73" mass="8040">MLQGKGKPAVIVLVRCPVSQQLVQDRPKMIAGIPIVLTGLQGNDTRHAAEEQEAGIRINDGWKRVDDQCNHLL</sequence>
<comment type="caution">
    <text evidence="1">The sequence shown here is derived from an EMBL/GenBank/DDBJ whole genome shotgun (WGS) entry which is preliminary data.</text>
</comment>
<evidence type="ECO:0000313" key="1">
    <source>
        <dbReference type="EMBL" id="KIL37232.1"/>
    </source>
</evidence>
<dbReference type="Proteomes" id="UP000054526">
    <property type="component" value="Unassembled WGS sequence"/>
</dbReference>
<proteinExistence type="predicted"/>
<gene>
    <name evidence="1" type="ORF">SD71_00470</name>
</gene>
<organism evidence="1 2">
    <name type="scientific">Cohnella kolymensis</name>
    <dbReference type="NCBI Taxonomy" id="1590652"/>
    <lineage>
        <taxon>Bacteria</taxon>
        <taxon>Bacillati</taxon>
        <taxon>Bacillota</taxon>
        <taxon>Bacilli</taxon>
        <taxon>Bacillales</taxon>
        <taxon>Paenibacillaceae</taxon>
        <taxon>Cohnella</taxon>
    </lineage>
</organism>
<dbReference type="EMBL" id="JXAL01000001">
    <property type="protein sequence ID" value="KIL37232.1"/>
    <property type="molecule type" value="Genomic_DNA"/>
</dbReference>
<name>A0ABR5A8B0_9BACL</name>
<reference evidence="1 2" key="1">
    <citation type="submission" date="2014-12" db="EMBL/GenBank/DDBJ databases">
        <title>Draft genome sequence of Cohnella kolymensis strain B-2846.</title>
        <authorList>
            <person name="Karlyshev A.V."/>
            <person name="Kudryashova E.B."/>
        </authorList>
    </citation>
    <scope>NUCLEOTIDE SEQUENCE [LARGE SCALE GENOMIC DNA]</scope>
    <source>
        <strain evidence="1 2">VKM B-2846</strain>
    </source>
</reference>
<accession>A0ABR5A8B0</accession>